<feature type="compositionally biased region" description="Basic and acidic residues" evidence="14">
    <location>
        <begin position="1"/>
        <end position="20"/>
    </location>
</feature>
<evidence type="ECO:0000256" key="9">
    <source>
        <dbReference type="ARBA" id="ARBA00022857"/>
    </source>
</evidence>
<dbReference type="InterPro" id="IPR045169">
    <property type="entry name" value="NO2/SO3_Rdtase_4Fe4S_prot"/>
</dbReference>
<comment type="pathway">
    <text evidence="3">Sulfur metabolism; hydrogen sulfide biosynthesis; hydrogen sulfide from sulfite (NADPH route): step 1/1.</text>
</comment>
<organism evidence="17">
    <name type="scientific">hydrothermal vent metagenome</name>
    <dbReference type="NCBI Taxonomy" id="652676"/>
    <lineage>
        <taxon>unclassified sequences</taxon>
        <taxon>metagenomes</taxon>
        <taxon>ecological metagenomes</taxon>
    </lineage>
</organism>
<gene>
    <name evidence="17" type="ORF">MNBD_PLANCTO02-2843</name>
</gene>
<dbReference type="InterPro" id="IPR005117">
    <property type="entry name" value="NiRdtase/SiRdtase_haem-b_fer"/>
</dbReference>
<dbReference type="Pfam" id="PF01077">
    <property type="entry name" value="NIR_SIR"/>
    <property type="match status" value="2"/>
</dbReference>
<dbReference type="Gene3D" id="3.90.480.20">
    <property type="match status" value="2"/>
</dbReference>
<dbReference type="InterPro" id="IPR045854">
    <property type="entry name" value="NO2/SO3_Rdtase_4Fe4S_sf"/>
</dbReference>
<dbReference type="FunFam" id="3.30.413.10:FF:000003">
    <property type="entry name" value="Sulfite reductase [NADPH] hemoprotein beta-component"/>
    <property type="match status" value="1"/>
</dbReference>
<comment type="similarity">
    <text evidence="4">Belongs to the nitrite and sulfite reductase 4Fe-4S domain family.</text>
</comment>
<evidence type="ECO:0000256" key="3">
    <source>
        <dbReference type="ARBA" id="ARBA00004774"/>
    </source>
</evidence>
<sequence length="584" mass="65337">MKYVKYERKEKAREMTEQAEPKLSPMESLKKESRQLRGTLPEEIANNEDHFTADACQLLKHHGSYQQDNRDLRRAKNEDGTPKGKAFSCMVRSSIPGGRVTAEQFLAHLDLCDELGEGHLRITTRQGFQIHGVLKKDLRATIRSINNSKLTTIAACGDVCRNVMCCPAPHYGNAVMKQIQEMSQQAALYFRPKTTAYAELWLKDDEGNNEKVAEFKPVEEPIYGESYMPRKFKIGFALPEDNCIDIYTQDLGYLAVVEDDEIVGYNILVGGGMGMTPSKANTFPAVAKRMTFVTPGNVLKIGEAIMKVQRDFGNREDRKIARMKYLIANWGLEKFKAKVEEYYGDSLPEPHATDVTGVEDHIGWHEQGDGKLYLGLNIENGRIANTDAAQIKTGLRTIIEKYQMPTRLTALQSVVLCDISPADKDDICAMLAAHGMKQEHELTLARRYSMACPALPMCGLAVTEAERIMPECLDDIEKTMAAHGLQNEKIVIRMTGCPNGCARPYTPDIGLVGKSKGKYTLYLGGNTNGTQLAFIYEDKVPLEEIGNKLSPLFAYFTEERKPNESFGDFCSRKGLDELQAKGNR</sequence>
<evidence type="ECO:0000256" key="10">
    <source>
        <dbReference type="ARBA" id="ARBA00023002"/>
    </source>
</evidence>
<protein>
    <recommendedName>
        <fullName evidence="5">assimilatory sulfite reductase (NADPH)</fullName>
        <ecNumber evidence="5">1.8.1.2</ecNumber>
    </recommendedName>
</protein>
<feature type="domain" description="Nitrite/sulphite reductase 4Fe-4S" evidence="15">
    <location>
        <begin position="448"/>
        <end position="580"/>
    </location>
</feature>
<keyword evidence="12" id="KW-0411">Iron-sulfur</keyword>
<dbReference type="GO" id="GO:0020037">
    <property type="term" value="F:heme binding"/>
    <property type="evidence" value="ECO:0007669"/>
    <property type="project" value="InterPro"/>
</dbReference>
<keyword evidence="7" id="KW-0349">Heme</keyword>
<dbReference type="PANTHER" id="PTHR11493:SF47">
    <property type="entry name" value="SULFITE REDUCTASE [NADPH] SUBUNIT BETA"/>
    <property type="match status" value="1"/>
</dbReference>
<proteinExistence type="inferred from homology"/>
<dbReference type="GO" id="GO:0051539">
    <property type="term" value="F:4 iron, 4 sulfur cluster binding"/>
    <property type="evidence" value="ECO:0007669"/>
    <property type="project" value="UniProtKB-KW"/>
</dbReference>
<feature type="domain" description="Nitrite/sulphite reductase 4Fe-4S" evidence="15">
    <location>
        <begin position="217"/>
        <end position="345"/>
    </location>
</feature>
<dbReference type="NCBIfam" id="NF010029">
    <property type="entry name" value="PRK13504.1"/>
    <property type="match status" value="1"/>
</dbReference>
<dbReference type="PRINTS" id="PR00397">
    <property type="entry name" value="SIROHAEM"/>
</dbReference>
<reference evidence="17" key="1">
    <citation type="submission" date="2018-06" db="EMBL/GenBank/DDBJ databases">
        <authorList>
            <person name="Zhirakovskaya E."/>
        </authorList>
    </citation>
    <scope>NUCLEOTIDE SEQUENCE</scope>
</reference>
<dbReference type="PANTHER" id="PTHR11493">
    <property type="entry name" value="SULFITE REDUCTASE [NADPH] SUBUNIT BETA-RELATED"/>
    <property type="match status" value="1"/>
</dbReference>
<feature type="region of interest" description="Disordered" evidence="14">
    <location>
        <begin position="1"/>
        <end position="36"/>
    </location>
</feature>
<evidence type="ECO:0000256" key="12">
    <source>
        <dbReference type="ARBA" id="ARBA00023014"/>
    </source>
</evidence>
<feature type="domain" description="Nitrite/Sulfite reductase ferredoxin-like" evidence="16">
    <location>
        <begin position="89"/>
        <end position="144"/>
    </location>
</feature>
<dbReference type="InterPro" id="IPR006067">
    <property type="entry name" value="NO2/SO3_Rdtase_4Fe4S_dom"/>
</dbReference>
<dbReference type="SUPFAM" id="SSF55124">
    <property type="entry name" value="Nitrite/Sulfite reductase N-terminal domain-like"/>
    <property type="match status" value="2"/>
</dbReference>
<evidence type="ECO:0000259" key="15">
    <source>
        <dbReference type="Pfam" id="PF01077"/>
    </source>
</evidence>
<evidence type="ECO:0000256" key="1">
    <source>
        <dbReference type="ARBA" id="ARBA00001929"/>
    </source>
</evidence>
<comment type="cofactor">
    <cofactor evidence="2">
        <name>[4Fe-4S] cluster</name>
        <dbReference type="ChEBI" id="CHEBI:49883"/>
    </cofactor>
</comment>
<feature type="region of interest" description="Disordered" evidence="14">
    <location>
        <begin position="64"/>
        <end position="83"/>
    </location>
</feature>
<keyword evidence="10 17" id="KW-0560">Oxidoreductase</keyword>
<name>A0A3B1DQC2_9ZZZZ</name>
<evidence type="ECO:0000256" key="4">
    <source>
        <dbReference type="ARBA" id="ARBA00010429"/>
    </source>
</evidence>
<keyword evidence="9" id="KW-0521">NADP</keyword>
<evidence type="ECO:0000256" key="6">
    <source>
        <dbReference type="ARBA" id="ARBA00022485"/>
    </source>
</evidence>
<evidence type="ECO:0000256" key="11">
    <source>
        <dbReference type="ARBA" id="ARBA00023004"/>
    </source>
</evidence>
<evidence type="ECO:0000256" key="5">
    <source>
        <dbReference type="ARBA" id="ARBA00012604"/>
    </source>
</evidence>
<keyword evidence="8" id="KW-0479">Metal-binding</keyword>
<evidence type="ECO:0000259" key="16">
    <source>
        <dbReference type="Pfam" id="PF03460"/>
    </source>
</evidence>
<evidence type="ECO:0000313" key="17">
    <source>
        <dbReference type="EMBL" id="VAX38324.1"/>
    </source>
</evidence>
<dbReference type="Pfam" id="PF03460">
    <property type="entry name" value="NIR_SIR_ferr"/>
    <property type="match status" value="2"/>
</dbReference>
<accession>A0A3B1DQC2</accession>
<dbReference type="Gene3D" id="3.30.413.10">
    <property type="entry name" value="Sulfite Reductase Hemoprotein, domain 1"/>
    <property type="match status" value="2"/>
</dbReference>
<evidence type="ECO:0000256" key="8">
    <source>
        <dbReference type="ARBA" id="ARBA00022723"/>
    </source>
</evidence>
<evidence type="ECO:0000256" key="13">
    <source>
        <dbReference type="ARBA" id="ARBA00052219"/>
    </source>
</evidence>
<dbReference type="InterPro" id="IPR036136">
    <property type="entry name" value="Nit/Sulf_reduc_fer-like_dom_sf"/>
</dbReference>
<dbReference type="GO" id="GO:0009337">
    <property type="term" value="C:sulfite reductase complex (NADPH)"/>
    <property type="evidence" value="ECO:0007669"/>
    <property type="project" value="TreeGrafter"/>
</dbReference>
<dbReference type="GO" id="GO:0046872">
    <property type="term" value="F:metal ion binding"/>
    <property type="evidence" value="ECO:0007669"/>
    <property type="project" value="UniProtKB-KW"/>
</dbReference>
<keyword evidence="6" id="KW-0004">4Fe-4S</keyword>
<dbReference type="GO" id="GO:0050311">
    <property type="term" value="F:sulfite reductase (ferredoxin) activity"/>
    <property type="evidence" value="ECO:0007669"/>
    <property type="project" value="TreeGrafter"/>
</dbReference>
<comment type="cofactor">
    <cofactor evidence="1">
        <name>siroheme</name>
        <dbReference type="ChEBI" id="CHEBI:60052"/>
    </cofactor>
</comment>
<dbReference type="SUPFAM" id="SSF56014">
    <property type="entry name" value="Nitrite and sulphite reductase 4Fe-4S domain-like"/>
    <property type="match status" value="2"/>
</dbReference>
<comment type="catalytic activity">
    <reaction evidence="13">
        <text>hydrogen sulfide + 3 NADP(+) + 3 H2O = sulfite + 3 NADPH + 4 H(+)</text>
        <dbReference type="Rhea" id="RHEA:13801"/>
        <dbReference type="ChEBI" id="CHEBI:15377"/>
        <dbReference type="ChEBI" id="CHEBI:15378"/>
        <dbReference type="ChEBI" id="CHEBI:17359"/>
        <dbReference type="ChEBI" id="CHEBI:29919"/>
        <dbReference type="ChEBI" id="CHEBI:57783"/>
        <dbReference type="ChEBI" id="CHEBI:58349"/>
        <dbReference type="EC" id="1.8.1.2"/>
    </reaction>
</comment>
<feature type="domain" description="Nitrite/Sulfite reductase ferredoxin-like" evidence="16">
    <location>
        <begin position="365"/>
        <end position="433"/>
    </location>
</feature>
<dbReference type="EC" id="1.8.1.2" evidence="5"/>
<dbReference type="GO" id="GO:0000103">
    <property type="term" value="P:sulfate assimilation"/>
    <property type="evidence" value="ECO:0007669"/>
    <property type="project" value="UniProtKB-ARBA"/>
</dbReference>
<feature type="compositionally biased region" description="Basic and acidic residues" evidence="14">
    <location>
        <begin position="68"/>
        <end position="82"/>
    </location>
</feature>
<evidence type="ECO:0000256" key="2">
    <source>
        <dbReference type="ARBA" id="ARBA00001966"/>
    </source>
</evidence>
<dbReference type="AlphaFoldDB" id="A0A3B1DQC2"/>
<keyword evidence="11" id="KW-0408">Iron</keyword>
<evidence type="ECO:0000256" key="7">
    <source>
        <dbReference type="ARBA" id="ARBA00022617"/>
    </source>
</evidence>
<evidence type="ECO:0000256" key="14">
    <source>
        <dbReference type="SAM" id="MobiDB-lite"/>
    </source>
</evidence>
<dbReference type="PROSITE" id="PS00365">
    <property type="entry name" value="NIR_SIR"/>
    <property type="match status" value="1"/>
</dbReference>
<dbReference type="EMBL" id="UOGL01000179">
    <property type="protein sequence ID" value="VAX38324.1"/>
    <property type="molecule type" value="Genomic_DNA"/>
</dbReference>
<dbReference type="GO" id="GO:0004783">
    <property type="term" value="F:sulfite reductase (NADPH) activity"/>
    <property type="evidence" value="ECO:0007669"/>
    <property type="project" value="UniProtKB-EC"/>
</dbReference>
<dbReference type="InterPro" id="IPR006066">
    <property type="entry name" value="NO2/SO3_Rdtase_FeS/sirohaem_BS"/>
</dbReference>